<evidence type="ECO:0000313" key="1">
    <source>
        <dbReference type="EMBL" id="QAA34686.1"/>
    </source>
</evidence>
<accession>A0A3R5VBM7</accession>
<proteinExistence type="predicted"/>
<evidence type="ECO:0000313" key="2">
    <source>
        <dbReference type="Proteomes" id="UP000286268"/>
    </source>
</evidence>
<protein>
    <submittedName>
        <fullName evidence="1">Uncharacterized protein</fullName>
    </submittedName>
</protein>
<dbReference type="KEGG" id="cmah:C1I91_25320"/>
<dbReference type="Proteomes" id="UP000286268">
    <property type="component" value="Chromosome"/>
</dbReference>
<sequence length="95" mass="11058">MDELKLYRCTIVGETDKYFIGKDVLDNKLLIAKNKNTKRFKIGTNDTFYASIKKEGLVVKKEILYPISSAEYEDIVAKKHVNFIDEDILERLKNI</sequence>
<name>A0A3R5VBM7_9CLOT</name>
<gene>
    <name evidence="1" type="ORF">C1I91_25320</name>
</gene>
<dbReference type="EMBL" id="CP025746">
    <property type="protein sequence ID" value="QAA34686.1"/>
    <property type="molecule type" value="Genomic_DNA"/>
</dbReference>
<dbReference type="OrthoDB" id="1932158at2"/>
<dbReference type="RefSeq" id="WP_128215398.1">
    <property type="nucleotide sequence ID" value="NZ_CP025746.1"/>
</dbReference>
<dbReference type="AlphaFoldDB" id="A0A3R5VBM7"/>
<reference evidence="1 2" key="1">
    <citation type="submission" date="2018-01" db="EMBL/GenBank/DDBJ databases">
        <title>Genome Sequencing and Assembly of Anaerobacter polyendosporus strain CT4.</title>
        <authorList>
            <person name="Tachaapaikoon C."/>
            <person name="Sutheeworapong S."/>
            <person name="Jenjaroenpun P."/>
            <person name="Wongsurawat T."/>
            <person name="Nookeaw I."/>
            <person name="Cheawchanlertfa P."/>
            <person name="Kosugi A."/>
            <person name="Cheevadhanarak S."/>
            <person name="Ratanakhanokchai K."/>
        </authorList>
    </citation>
    <scope>NUCLEOTIDE SEQUENCE [LARGE SCALE GENOMIC DNA]</scope>
    <source>
        <strain evidence="1 2">CT4</strain>
    </source>
</reference>
<organism evidence="1 2">
    <name type="scientific">Clostridium manihotivorum</name>
    <dbReference type="NCBI Taxonomy" id="2320868"/>
    <lineage>
        <taxon>Bacteria</taxon>
        <taxon>Bacillati</taxon>
        <taxon>Bacillota</taxon>
        <taxon>Clostridia</taxon>
        <taxon>Eubacteriales</taxon>
        <taxon>Clostridiaceae</taxon>
        <taxon>Clostridium</taxon>
    </lineage>
</organism>
<keyword evidence="2" id="KW-1185">Reference proteome</keyword>